<evidence type="ECO:0000256" key="3">
    <source>
        <dbReference type="ARBA" id="ARBA00022801"/>
    </source>
</evidence>
<dbReference type="Pfam" id="PF01026">
    <property type="entry name" value="TatD_DNase"/>
    <property type="match status" value="1"/>
</dbReference>
<evidence type="ECO:0000313" key="5">
    <source>
        <dbReference type="EMBL" id="RDB58431.1"/>
    </source>
</evidence>
<evidence type="ECO:0000313" key="6">
    <source>
        <dbReference type="Proteomes" id="UP000253975"/>
    </source>
</evidence>
<organism evidence="5 6">
    <name type="scientific">Slackia isoflavoniconvertens</name>
    <dbReference type="NCBI Taxonomy" id="572010"/>
    <lineage>
        <taxon>Bacteria</taxon>
        <taxon>Bacillati</taxon>
        <taxon>Actinomycetota</taxon>
        <taxon>Coriobacteriia</taxon>
        <taxon>Eggerthellales</taxon>
        <taxon>Eggerthellaceae</taxon>
        <taxon>Slackia</taxon>
    </lineage>
</organism>
<feature type="binding site" evidence="4">
    <location>
        <position position="216"/>
    </location>
    <ligand>
        <name>a divalent metal cation</name>
        <dbReference type="ChEBI" id="CHEBI:60240"/>
        <label>1</label>
    </ligand>
</feature>
<dbReference type="GO" id="GO:0046872">
    <property type="term" value="F:metal ion binding"/>
    <property type="evidence" value="ECO:0007669"/>
    <property type="project" value="UniProtKB-KW"/>
</dbReference>
<feature type="binding site" evidence="4">
    <location>
        <position position="10"/>
    </location>
    <ligand>
        <name>a divalent metal cation</name>
        <dbReference type="ChEBI" id="CHEBI:60240"/>
        <label>1</label>
    </ligand>
</feature>
<protein>
    <submittedName>
        <fullName evidence="5">TatD family deoxyribonuclease</fullName>
    </submittedName>
</protein>
<dbReference type="AlphaFoldDB" id="A0A369LFM2"/>
<dbReference type="InterPro" id="IPR032466">
    <property type="entry name" value="Metal_Hydrolase"/>
</dbReference>
<dbReference type="RefSeq" id="WP_114615612.1">
    <property type="nucleotide sequence ID" value="NZ_PPTO01000008.1"/>
</dbReference>
<proteinExistence type="inferred from homology"/>
<dbReference type="PANTHER" id="PTHR46317:SF1">
    <property type="entry name" value="HYDROLASE, TATD FAMILY"/>
    <property type="match status" value="1"/>
</dbReference>
<comment type="similarity">
    <text evidence="1">Belongs to the metallo-dependent hydrolases superfamily. TatD-type hydrolase family.</text>
</comment>
<comment type="caution">
    <text evidence="5">The sequence shown here is derived from an EMBL/GenBank/DDBJ whole genome shotgun (WGS) entry which is preliminary data.</text>
</comment>
<dbReference type="Proteomes" id="UP000253975">
    <property type="component" value="Unassembled WGS sequence"/>
</dbReference>
<dbReference type="PANTHER" id="PTHR46317">
    <property type="entry name" value="HYDROLASE OF PHP SUPERFAMILY-RELATED PROTEIN"/>
    <property type="match status" value="1"/>
</dbReference>
<dbReference type="PIRSF" id="PIRSF005902">
    <property type="entry name" value="DNase_TatD"/>
    <property type="match status" value="1"/>
</dbReference>
<feature type="binding site" evidence="4">
    <location>
        <position position="96"/>
    </location>
    <ligand>
        <name>a divalent metal cation</name>
        <dbReference type="ChEBI" id="CHEBI:60240"/>
        <label>1</label>
    </ligand>
</feature>
<reference evidence="5 6" key="1">
    <citation type="journal article" date="2018" name="Elife">
        <title>Discovery and characterization of a prevalent human gut bacterial enzyme sufficient for the inactivation of a family of plant toxins.</title>
        <authorList>
            <person name="Koppel N."/>
            <person name="Bisanz J.E."/>
            <person name="Pandelia M.E."/>
            <person name="Turnbaugh P.J."/>
            <person name="Balskus E.P."/>
        </authorList>
    </citation>
    <scope>NUCLEOTIDE SEQUENCE [LARGE SCALE GENOMIC DNA]</scope>
    <source>
        <strain evidence="5 6">OB21 GAM31</strain>
    </source>
</reference>
<feature type="binding site" evidence="4">
    <location>
        <position position="131"/>
    </location>
    <ligand>
        <name>a divalent metal cation</name>
        <dbReference type="ChEBI" id="CHEBI:60240"/>
        <label>2</label>
    </ligand>
</feature>
<evidence type="ECO:0000256" key="4">
    <source>
        <dbReference type="PIRSR" id="PIRSR005902-1"/>
    </source>
</evidence>
<feature type="binding site" evidence="4">
    <location>
        <position position="168"/>
    </location>
    <ligand>
        <name>a divalent metal cation</name>
        <dbReference type="ChEBI" id="CHEBI:60240"/>
        <label>2</label>
    </ligand>
</feature>
<keyword evidence="3" id="KW-0378">Hydrolase</keyword>
<dbReference type="InterPro" id="IPR001130">
    <property type="entry name" value="TatD-like"/>
</dbReference>
<dbReference type="EMBL" id="PPTO01000008">
    <property type="protein sequence ID" value="RDB58431.1"/>
    <property type="molecule type" value="Genomic_DNA"/>
</dbReference>
<sequence length="266" mass="28734">MTVFDLYDMHCHLAFSPDIRAAAITMRQEGIGGMCATVTPDEYHLASLALADELNRNSNFKLGVGLHPWWLSDGSCGADAVDKLVAYAAETRFIGEIGLDFAPRRAESAQLQRMVFARIAAASRGKVLSVHAVKSVGVALDLMESVGLVAPGAPQGPQNPQGTAVIFHWFSGSGVELARAIECGCYFSINPRMLSTKRGRAYVQQIPEEKLLLESDLPPAAGAESNAREVRALLEASLEHMAELRRCRLDSLKEKVAANSRALLEG</sequence>
<dbReference type="Gene3D" id="3.20.20.140">
    <property type="entry name" value="Metal-dependent hydrolases"/>
    <property type="match status" value="1"/>
</dbReference>
<gene>
    <name evidence="5" type="ORF">C1881_05905</name>
</gene>
<accession>A0A369LFM2</accession>
<dbReference type="GO" id="GO:0016788">
    <property type="term" value="F:hydrolase activity, acting on ester bonds"/>
    <property type="evidence" value="ECO:0007669"/>
    <property type="project" value="InterPro"/>
</dbReference>
<dbReference type="SUPFAM" id="SSF51556">
    <property type="entry name" value="Metallo-dependent hydrolases"/>
    <property type="match status" value="1"/>
</dbReference>
<feature type="binding site" evidence="4">
    <location>
        <position position="12"/>
    </location>
    <ligand>
        <name>a divalent metal cation</name>
        <dbReference type="ChEBI" id="CHEBI:60240"/>
        <label>1</label>
    </ligand>
</feature>
<name>A0A369LFM2_9ACTN</name>
<keyword evidence="2 4" id="KW-0479">Metal-binding</keyword>
<evidence type="ECO:0000256" key="2">
    <source>
        <dbReference type="ARBA" id="ARBA00022723"/>
    </source>
</evidence>
<evidence type="ECO:0000256" key="1">
    <source>
        <dbReference type="ARBA" id="ARBA00009275"/>
    </source>
</evidence>